<feature type="region of interest" description="Disordered" evidence="1">
    <location>
        <begin position="198"/>
        <end position="217"/>
    </location>
</feature>
<feature type="domain" description="DUF6128" evidence="2">
    <location>
        <begin position="308"/>
        <end position="396"/>
    </location>
</feature>
<dbReference type="Pfam" id="PF19623">
    <property type="entry name" value="DUF6128"/>
    <property type="match status" value="1"/>
</dbReference>
<keyword evidence="4" id="KW-1185">Reference proteome</keyword>
<dbReference type="InterPro" id="IPR046131">
    <property type="entry name" value="DUF6128"/>
</dbReference>
<evidence type="ECO:0000256" key="1">
    <source>
        <dbReference type="SAM" id="MobiDB-lite"/>
    </source>
</evidence>
<name>A0ABS3ZFL1_9FIRM</name>
<dbReference type="Proteomes" id="UP001315001">
    <property type="component" value="Unassembled WGS sequence"/>
</dbReference>
<gene>
    <name evidence="3" type="ORF">JYQ75_01465</name>
</gene>
<reference evidence="3 4" key="1">
    <citation type="submission" date="2021-02" db="EMBL/GenBank/DDBJ databases">
        <title>Lactate utilizing bacteria of the human gut.</title>
        <authorList>
            <person name="Sheridan P.O."/>
        </authorList>
    </citation>
    <scope>NUCLEOTIDE SEQUENCE [LARGE SCALE GENOMIC DNA]</scope>
    <source>
        <strain evidence="3 4">HTF-83D</strain>
    </source>
</reference>
<protein>
    <recommendedName>
        <fullName evidence="2">DUF6128 domain-containing protein</fullName>
    </recommendedName>
</protein>
<evidence type="ECO:0000313" key="4">
    <source>
        <dbReference type="Proteomes" id="UP001315001"/>
    </source>
</evidence>
<sequence length="403" mass="46757">MADYQRILSYLYRYEKSEKKECLGFIKAEQKSAILKLTIQINDERLLHGMELKLCFYEKQGEHWGVRKLDSIITEEDKEEFHQMYSKEQLPEGFDIKKQSGVVLYYQEEYYYGSVWIGEEIPAEVLESLQWKKKKEPVDHADNIDDINDINAGNLDENVDYTAMRNLAENTDERIDDIDISEQIKNADDTDISEQIKNADDTDVSKQIKNADDTDVSKQIENADDTDVSNQAESTDNIKEQEQNIANFIAADNNDKIGNTGLNNMEVNMDTDIEEANAPVDEFEKMWINSVKQDSPVDNIFNTAFYEGYKVSIAKLKKLGEEAGQLADNQFLLKGYERYKHLLMGKVRYAGEKRYCVGVPGIYENREKYMAELYQFPIFLSLTENRMKTGNFGYWLYLLKGRE</sequence>
<accession>A0ABS3ZFL1</accession>
<organism evidence="3 4">
    <name type="scientific">Anaerobutyricum soehngenii</name>
    <dbReference type="NCBI Taxonomy" id="105843"/>
    <lineage>
        <taxon>Bacteria</taxon>
        <taxon>Bacillati</taxon>
        <taxon>Bacillota</taxon>
        <taxon>Clostridia</taxon>
        <taxon>Lachnospirales</taxon>
        <taxon>Lachnospiraceae</taxon>
        <taxon>Anaerobutyricum</taxon>
    </lineage>
</organism>
<evidence type="ECO:0000259" key="2">
    <source>
        <dbReference type="Pfam" id="PF19623"/>
    </source>
</evidence>
<evidence type="ECO:0000313" key="3">
    <source>
        <dbReference type="EMBL" id="MBP0056087.1"/>
    </source>
</evidence>
<dbReference type="EMBL" id="JAFIQO010000058">
    <property type="protein sequence ID" value="MBP0056087.1"/>
    <property type="molecule type" value="Genomic_DNA"/>
</dbReference>
<comment type="caution">
    <text evidence="3">The sequence shown here is derived from an EMBL/GenBank/DDBJ whole genome shotgun (WGS) entry which is preliminary data.</text>
</comment>
<proteinExistence type="predicted"/>
<dbReference type="RefSeq" id="WP_209292943.1">
    <property type="nucleotide sequence ID" value="NZ_JAFIQO010000058.1"/>
</dbReference>